<keyword evidence="1" id="KW-0175">Coiled coil</keyword>
<gene>
    <name evidence="4" type="ordered locus">DaAHT2_0888</name>
</gene>
<dbReference type="RefSeq" id="WP_013163122.1">
    <property type="nucleotide sequence ID" value="NC_014216.1"/>
</dbReference>
<keyword evidence="3" id="KW-0812">Transmembrane</keyword>
<feature type="region of interest" description="Disordered" evidence="2">
    <location>
        <begin position="183"/>
        <end position="218"/>
    </location>
</feature>
<feature type="region of interest" description="Disordered" evidence="2">
    <location>
        <begin position="64"/>
        <end position="144"/>
    </location>
</feature>
<keyword evidence="5" id="KW-1185">Reference proteome</keyword>
<evidence type="ECO:0000313" key="5">
    <source>
        <dbReference type="Proteomes" id="UP000001508"/>
    </source>
</evidence>
<dbReference type="eggNOG" id="COG0810">
    <property type="taxonomic scope" value="Bacteria"/>
</dbReference>
<keyword evidence="3" id="KW-0472">Membrane</keyword>
<organism evidence="4 5">
    <name type="scientific">Desulfurivibrio alkaliphilus (strain DSM 19089 / UNIQEM U267 / AHT2)</name>
    <dbReference type="NCBI Taxonomy" id="589865"/>
    <lineage>
        <taxon>Bacteria</taxon>
        <taxon>Pseudomonadati</taxon>
        <taxon>Thermodesulfobacteriota</taxon>
        <taxon>Desulfobulbia</taxon>
        <taxon>Desulfobulbales</taxon>
        <taxon>Desulfobulbaceae</taxon>
        <taxon>Desulfurivibrio</taxon>
    </lineage>
</organism>
<dbReference type="HOGENOM" id="CLU_1003736_0_0_7"/>
<dbReference type="Pfam" id="PF13103">
    <property type="entry name" value="TonB_2"/>
    <property type="match status" value="1"/>
</dbReference>
<protein>
    <recommendedName>
        <fullName evidence="6">TonB family protein</fullName>
    </recommendedName>
</protein>
<feature type="coiled-coil region" evidence="1">
    <location>
        <begin position="151"/>
        <end position="178"/>
    </location>
</feature>
<accession>D6Z217</accession>
<keyword evidence="3" id="KW-1133">Transmembrane helix</keyword>
<evidence type="ECO:0000313" key="4">
    <source>
        <dbReference type="EMBL" id="ADH85592.1"/>
    </source>
</evidence>
<dbReference type="KEGG" id="dak:DaAHT2_0888"/>
<evidence type="ECO:0000256" key="3">
    <source>
        <dbReference type="SAM" id="Phobius"/>
    </source>
</evidence>
<dbReference type="EMBL" id="CP001940">
    <property type="protein sequence ID" value="ADH85592.1"/>
    <property type="molecule type" value="Genomic_DNA"/>
</dbReference>
<feature type="compositionally biased region" description="Low complexity" evidence="2">
    <location>
        <begin position="90"/>
        <end position="106"/>
    </location>
</feature>
<sequence length="319" mass="34793">MKQLANIIAPQQQWLIPLLLTVGVHLMVLLPTILAPQLGFWQRQRPPVDIQTVSLFDIGDLAPTPAAAPPAPATPTIEPAAPTPAPPPEAIAIPPESTPEPAAAPRGEPRTIAPQTPTKVAVRSDPPPAPLSTRPIRTRADDDELRQLREYYQLEAQAREARRDAEIARQRAVDAVRENILAQATPAASPDQRETPTPPAAANTTEQAGQVTARRGAPTSLDAATREYLVRLQQHIQAYWTLPNLPSWDENTVATIVITIRRDGTLDNVAFEKQSENMYFNQLARKAIDDAAPMPAFPAALRDSELEIGFNFRPGAVSY</sequence>
<evidence type="ECO:0008006" key="6">
    <source>
        <dbReference type="Google" id="ProtNLM"/>
    </source>
</evidence>
<dbReference type="OrthoDB" id="5432798at2"/>
<evidence type="ECO:0000256" key="2">
    <source>
        <dbReference type="SAM" id="MobiDB-lite"/>
    </source>
</evidence>
<reference evidence="5" key="1">
    <citation type="submission" date="2010-02" db="EMBL/GenBank/DDBJ databases">
        <title>Complete sequence of Desulfurivibrio alkaliphilus AHT2.</title>
        <authorList>
            <consortium name="US DOE Joint Genome Institute"/>
            <person name="Pitluck S."/>
            <person name="Chertkov O."/>
            <person name="Detter J.C."/>
            <person name="Han C."/>
            <person name="Tapia R."/>
            <person name="Larimer F."/>
            <person name="Land M."/>
            <person name="Hauser L."/>
            <person name="Kyrpides N."/>
            <person name="Mikhailova N."/>
            <person name="Sorokin D.Y."/>
            <person name="Muyzer G."/>
            <person name="Woyke T."/>
        </authorList>
    </citation>
    <scope>NUCLEOTIDE SEQUENCE [LARGE SCALE GENOMIC DNA]</scope>
    <source>
        <strain evidence="5">DSM 19089 / UNIQEM U267 / AHT2</strain>
    </source>
</reference>
<name>D6Z217_DESAT</name>
<dbReference type="InParanoid" id="D6Z217"/>
<dbReference type="Proteomes" id="UP000001508">
    <property type="component" value="Chromosome"/>
</dbReference>
<dbReference type="STRING" id="589865.DaAHT2_0888"/>
<proteinExistence type="predicted"/>
<dbReference type="Gene3D" id="3.30.1150.10">
    <property type="match status" value="1"/>
</dbReference>
<evidence type="ECO:0000256" key="1">
    <source>
        <dbReference type="SAM" id="Coils"/>
    </source>
</evidence>
<dbReference type="AlphaFoldDB" id="D6Z217"/>
<dbReference type="SUPFAM" id="SSF74653">
    <property type="entry name" value="TolA/TonB C-terminal domain"/>
    <property type="match status" value="1"/>
</dbReference>
<feature type="transmembrane region" description="Helical" evidence="3">
    <location>
        <begin position="14"/>
        <end position="35"/>
    </location>
</feature>